<evidence type="ECO:0000256" key="1">
    <source>
        <dbReference type="SAM" id="MobiDB-lite"/>
    </source>
</evidence>
<dbReference type="AlphaFoldDB" id="X6N271"/>
<sequence>MKKNEIVCIFFFMFFLIKWLFVNRHVHIKINCSPFPMTNKKNRLLELELLAPMQSIGKNGEKNDGKENGGEKMGGVVKKEEKKKEKKERNEKKKMSLEKRKKKISLKKEKKR</sequence>
<organism evidence="2 3">
    <name type="scientific">Reticulomyxa filosa</name>
    <dbReference type="NCBI Taxonomy" id="46433"/>
    <lineage>
        <taxon>Eukaryota</taxon>
        <taxon>Sar</taxon>
        <taxon>Rhizaria</taxon>
        <taxon>Retaria</taxon>
        <taxon>Foraminifera</taxon>
        <taxon>Monothalamids</taxon>
        <taxon>Reticulomyxidae</taxon>
        <taxon>Reticulomyxa</taxon>
    </lineage>
</organism>
<protein>
    <submittedName>
        <fullName evidence="2">Uncharacterized protein</fullName>
    </submittedName>
</protein>
<feature type="region of interest" description="Disordered" evidence="1">
    <location>
        <begin position="56"/>
        <end position="112"/>
    </location>
</feature>
<gene>
    <name evidence="2" type="ORF">RFI_17027</name>
</gene>
<evidence type="ECO:0000313" key="2">
    <source>
        <dbReference type="EMBL" id="ETO20191.1"/>
    </source>
</evidence>
<comment type="caution">
    <text evidence="2">The sequence shown here is derived from an EMBL/GenBank/DDBJ whole genome shotgun (WGS) entry which is preliminary data.</text>
</comment>
<feature type="compositionally biased region" description="Basic residues" evidence="1">
    <location>
        <begin position="99"/>
        <end position="112"/>
    </location>
</feature>
<evidence type="ECO:0000313" key="3">
    <source>
        <dbReference type="Proteomes" id="UP000023152"/>
    </source>
</evidence>
<reference evidence="2 3" key="1">
    <citation type="journal article" date="2013" name="Curr. Biol.">
        <title>The Genome of the Foraminiferan Reticulomyxa filosa.</title>
        <authorList>
            <person name="Glockner G."/>
            <person name="Hulsmann N."/>
            <person name="Schleicher M."/>
            <person name="Noegel A.A."/>
            <person name="Eichinger L."/>
            <person name="Gallinger C."/>
            <person name="Pawlowski J."/>
            <person name="Sierra R."/>
            <person name="Euteneuer U."/>
            <person name="Pillet L."/>
            <person name="Moustafa A."/>
            <person name="Platzer M."/>
            <person name="Groth M."/>
            <person name="Szafranski K."/>
            <person name="Schliwa M."/>
        </authorList>
    </citation>
    <scope>NUCLEOTIDE SEQUENCE [LARGE SCALE GENOMIC DNA]</scope>
</reference>
<dbReference type="Proteomes" id="UP000023152">
    <property type="component" value="Unassembled WGS sequence"/>
</dbReference>
<feature type="compositionally biased region" description="Basic and acidic residues" evidence="1">
    <location>
        <begin position="59"/>
        <end position="70"/>
    </location>
</feature>
<feature type="compositionally biased region" description="Basic and acidic residues" evidence="1">
    <location>
        <begin position="77"/>
        <end position="98"/>
    </location>
</feature>
<dbReference type="EMBL" id="ASPP01012845">
    <property type="protein sequence ID" value="ETO20191.1"/>
    <property type="molecule type" value="Genomic_DNA"/>
</dbReference>
<name>X6N271_RETFI</name>
<accession>X6N271</accession>
<proteinExistence type="predicted"/>
<keyword evidence="3" id="KW-1185">Reference proteome</keyword>